<keyword evidence="2" id="KW-1185">Reference proteome</keyword>
<protein>
    <submittedName>
        <fullName evidence="1">Uncharacterized protein</fullName>
    </submittedName>
</protein>
<sequence>MTSAQCPEMHHASAHNNVRTTPVLNHDAYMLNAYRLEESEKDQEMYLVIVRDVDGTRGMRKSCKISSPPRMCNEAQVEEKFYEQNDTRLKLSNSKPNKRDVRERADNTILMVTADQQRNRDKELSEALTNSRGLSYDTAPTHLVYRCQKADLLGFFTTLYLRLFIGYTESIRAFASRHYRETATS</sequence>
<proteinExistence type="predicted"/>
<dbReference type="EMBL" id="ML119721">
    <property type="protein sequence ID" value="RPA77783.1"/>
    <property type="molecule type" value="Genomic_DNA"/>
</dbReference>
<dbReference type="AlphaFoldDB" id="A0A3N4HV96"/>
<dbReference type="Proteomes" id="UP000275078">
    <property type="component" value="Unassembled WGS sequence"/>
</dbReference>
<accession>A0A3N4HV96</accession>
<gene>
    <name evidence="1" type="ORF">BJ508DRAFT_309895</name>
</gene>
<evidence type="ECO:0000313" key="1">
    <source>
        <dbReference type="EMBL" id="RPA77783.1"/>
    </source>
</evidence>
<organism evidence="1 2">
    <name type="scientific">Ascobolus immersus RN42</name>
    <dbReference type="NCBI Taxonomy" id="1160509"/>
    <lineage>
        <taxon>Eukaryota</taxon>
        <taxon>Fungi</taxon>
        <taxon>Dikarya</taxon>
        <taxon>Ascomycota</taxon>
        <taxon>Pezizomycotina</taxon>
        <taxon>Pezizomycetes</taxon>
        <taxon>Pezizales</taxon>
        <taxon>Ascobolaceae</taxon>
        <taxon>Ascobolus</taxon>
    </lineage>
</organism>
<evidence type="ECO:0000313" key="2">
    <source>
        <dbReference type="Proteomes" id="UP000275078"/>
    </source>
</evidence>
<reference evidence="1 2" key="1">
    <citation type="journal article" date="2018" name="Nat. Ecol. Evol.">
        <title>Pezizomycetes genomes reveal the molecular basis of ectomycorrhizal truffle lifestyle.</title>
        <authorList>
            <person name="Murat C."/>
            <person name="Payen T."/>
            <person name="Noel B."/>
            <person name="Kuo A."/>
            <person name="Morin E."/>
            <person name="Chen J."/>
            <person name="Kohler A."/>
            <person name="Krizsan K."/>
            <person name="Balestrini R."/>
            <person name="Da Silva C."/>
            <person name="Montanini B."/>
            <person name="Hainaut M."/>
            <person name="Levati E."/>
            <person name="Barry K.W."/>
            <person name="Belfiori B."/>
            <person name="Cichocki N."/>
            <person name="Clum A."/>
            <person name="Dockter R.B."/>
            <person name="Fauchery L."/>
            <person name="Guy J."/>
            <person name="Iotti M."/>
            <person name="Le Tacon F."/>
            <person name="Lindquist E.A."/>
            <person name="Lipzen A."/>
            <person name="Malagnac F."/>
            <person name="Mello A."/>
            <person name="Molinier V."/>
            <person name="Miyauchi S."/>
            <person name="Poulain J."/>
            <person name="Riccioni C."/>
            <person name="Rubini A."/>
            <person name="Sitrit Y."/>
            <person name="Splivallo R."/>
            <person name="Traeger S."/>
            <person name="Wang M."/>
            <person name="Zifcakova L."/>
            <person name="Wipf D."/>
            <person name="Zambonelli A."/>
            <person name="Paolocci F."/>
            <person name="Nowrousian M."/>
            <person name="Ottonello S."/>
            <person name="Baldrian P."/>
            <person name="Spatafora J.W."/>
            <person name="Henrissat B."/>
            <person name="Nagy L.G."/>
            <person name="Aury J.M."/>
            <person name="Wincker P."/>
            <person name="Grigoriev I.V."/>
            <person name="Bonfante P."/>
            <person name="Martin F.M."/>
        </authorList>
    </citation>
    <scope>NUCLEOTIDE SEQUENCE [LARGE SCALE GENOMIC DNA]</scope>
    <source>
        <strain evidence="1 2">RN42</strain>
    </source>
</reference>
<name>A0A3N4HV96_ASCIM</name>